<dbReference type="NCBIfam" id="TIGR02962">
    <property type="entry name" value="hdxy_isourate"/>
    <property type="match status" value="1"/>
</dbReference>
<gene>
    <name evidence="10" type="primary">uraH</name>
    <name evidence="10" type="ORF">DWG20_00700</name>
</gene>
<dbReference type="OrthoDB" id="9792386at2"/>
<evidence type="ECO:0000256" key="7">
    <source>
        <dbReference type="PIRSR" id="PIRSR600895-51"/>
    </source>
</evidence>
<dbReference type="GO" id="GO:0006144">
    <property type="term" value="P:purine nucleobase metabolic process"/>
    <property type="evidence" value="ECO:0007669"/>
    <property type="project" value="UniProtKB-KW"/>
</dbReference>
<comment type="subunit">
    <text evidence="4 8">Homotetramer.</text>
</comment>
<comment type="similarity">
    <text evidence="3 8">Belongs to the transthyretin family. 5-hydroxyisourate hydrolase subfamily.</text>
</comment>
<dbReference type="Gene3D" id="2.60.40.180">
    <property type="entry name" value="Transthyretin/hydroxyisourate hydrolase domain"/>
    <property type="match status" value="1"/>
</dbReference>
<keyword evidence="6 8" id="KW-0378">Hydrolase</keyword>
<evidence type="ECO:0000256" key="6">
    <source>
        <dbReference type="ARBA" id="ARBA00022801"/>
    </source>
</evidence>
<dbReference type="AlphaFoldDB" id="A0A345Y2B2"/>
<dbReference type="InterPro" id="IPR036817">
    <property type="entry name" value="Transthyretin/HIU_hydrolase_sf"/>
</dbReference>
<evidence type="ECO:0000256" key="2">
    <source>
        <dbReference type="ARBA" id="ARBA00002704"/>
    </source>
</evidence>
<dbReference type="InterPro" id="IPR000895">
    <property type="entry name" value="Transthyretin/HIU_hydrolase"/>
</dbReference>
<dbReference type="RefSeq" id="WP_115431946.1">
    <property type="nucleotide sequence ID" value="NZ_CP031337.1"/>
</dbReference>
<dbReference type="Pfam" id="PF00576">
    <property type="entry name" value="Transthyretin"/>
    <property type="match status" value="1"/>
</dbReference>
<feature type="domain" description="Transthyretin/hydroxyisourate hydrolase" evidence="9">
    <location>
        <begin position="4"/>
        <end position="116"/>
    </location>
</feature>
<evidence type="ECO:0000313" key="11">
    <source>
        <dbReference type="Proteomes" id="UP000254537"/>
    </source>
</evidence>
<evidence type="ECO:0000256" key="8">
    <source>
        <dbReference type="RuleBase" id="RU361270"/>
    </source>
</evidence>
<feature type="binding site" evidence="7">
    <location>
        <position position="114"/>
    </location>
    <ligand>
        <name>substrate</name>
    </ligand>
</feature>
<dbReference type="Proteomes" id="UP000254537">
    <property type="component" value="Chromosome"/>
</dbReference>
<protein>
    <recommendedName>
        <fullName evidence="8">5-hydroxyisourate hydrolase</fullName>
        <shortName evidence="8">HIU hydrolase</shortName>
        <shortName evidence="8">HIUHase</shortName>
        <ecNumber evidence="8">3.5.2.17</ecNumber>
    </recommendedName>
</protein>
<dbReference type="EC" id="3.5.2.17" evidence="8"/>
<dbReference type="KEGG" id="ccah:DWG20_00700"/>
<feature type="binding site" evidence="7">
    <location>
        <position position="45"/>
    </location>
    <ligand>
        <name>substrate</name>
    </ligand>
</feature>
<evidence type="ECO:0000256" key="3">
    <source>
        <dbReference type="ARBA" id="ARBA00009850"/>
    </source>
</evidence>
<evidence type="ECO:0000256" key="4">
    <source>
        <dbReference type="ARBA" id="ARBA00011881"/>
    </source>
</evidence>
<dbReference type="PANTHER" id="PTHR10395:SF7">
    <property type="entry name" value="5-HYDROXYISOURATE HYDROLASE"/>
    <property type="match status" value="1"/>
</dbReference>
<evidence type="ECO:0000256" key="1">
    <source>
        <dbReference type="ARBA" id="ARBA00001043"/>
    </source>
</evidence>
<accession>A0A345Y2B2</accession>
<dbReference type="InterPro" id="IPR023418">
    <property type="entry name" value="Thyroxine_BS"/>
</dbReference>
<feature type="binding site" evidence="7">
    <location>
        <position position="7"/>
    </location>
    <ligand>
        <name>substrate</name>
    </ligand>
</feature>
<organism evidence="10 11">
    <name type="scientific">Crenobacter cavernae</name>
    <dbReference type="NCBI Taxonomy" id="2290923"/>
    <lineage>
        <taxon>Bacteria</taxon>
        <taxon>Pseudomonadati</taxon>
        <taxon>Pseudomonadota</taxon>
        <taxon>Betaproteobacteria</taxon>
        <taxon>Neisseriales</taxon>
        <taxon>Neisseriaceae</taxon>
        <taxon>Crenobacter</taxon>
    </lineage>
</organism>
<dbReference type="PANTHER" id="PTHR10395">
    <property type="entry name" value="URICASE AND TRANSTHYRETIN-RELATED"/>
    <property type="match status" value="1"/>
</dbReference>
<evidence type="ECO:0000313" key="10">
    <source>
        <dbReference type="EMBL" id="AXK38064.1"/>
    </source>
</evidence>
<dbReference type="FunFam" id="2.60.40.180:FF:000005">
    <property type="entry name" value="5-hydroxyisourate hydrolase"/>
    <property type="match status" value="1"/>
</dbReference>
<dbReference type="PRINTS" id="PR00189">
    <property type="entry name" value="TRNSTHYRETIN"/>
</dbReference>
<comment type="function">
    <text evidence="2">Catalyzes the hydrolysis of 5-hydroxyisourate (HIU) to 2-oxo-4-hydroxy-4-carboxy-5-ureidoimidazoline (OHCU).</text>
</comment>
<name>A0A345Y2B2_9NEIS</name>
<keyword evidence="5 8" id="KW-0659">Purine metabolism</keyword>
<dbReference type="InterPro" id="IPR023416">
    <property type="entry name" value="Transthyretin/HIU_hydrolase_d"/>
</dbReference>
<evidence type="ECO:0000259" key="9">
    <source>
        <dbReference type="Pfam" id="PF00576"/>
    </source>
</evidence>
<dbReference type="PROSITE" id="PS00768">
    <property type="entry name" value="TRANSTHYRETIN_1"/>
    <property type="match status" value="1"/>
</dbReference>
<proteinExistence type="inferred from homology"/>
<comment type="catalytic activity">
    <reaction evidence="1 8">
        <text>5-hydroxyisourate + H2O = 5-hydroxy-2-oxo-4-ureido-2,5-dihydro-1H-imidazole-5-carboxylate + H(+)</text>
        <dbReference type="Rhea" id="RHEA:23736"/>
        <dbReference type="ChEBI" id="CHEBI:15377"/>
        <dbReference type="ChEBI" id="CHEBI:15378"/>
        <dbReference type="ChEBI" id="CHEBI:18072"/>
        <dbReference type="ChEBI" id="CHEBI:58639"/>
        <dbReference type="EC" id="3.5.2.17"/>
    </reaction>
</comment>
<sequence length="117" mass="12961">MGKLTTHVLDTMHGKPASDVAIKVFRVENEVRTQVAASETNSDGRVTQPLLEGDALTAGVYEIQFHVGEYFARKGVSLPEPRFVDVVVLRFGISTPSEHYHVPLVVTPWTYSTYRGS</sequence>
<dbReference type="EMBL" id="CP031337">
    <property type="protein sequence ID" value="AXK38064.1"/>
    <property type="molecule type" value="Genomic_DNA"/>
</dbReference>
<evidence type="ECO:0000256" key="5">
    <source>
        <dbReference type="ARBA" id="ARBA00022631"/>
    </source>
</evidence>
<reference evidence="10 11" key="1">
    <citation type="submission" date="2018-07" db="EMBL/GenBank/DDBJ databases">
        <title>Crenobacter cavernae sp. nov., isolated from a karst cave.</title>
        <authorList>
            <person name="Zhu H."/>
        </authorList>
    </citation>
    <scope>NUCLEOTIDE SEQUENCE [LARGE SCALE GENOMIC DNA]</scope>
    <source>
        <strain evidence="10 11">K1W11S-77</strain>
    </source>
</reference>
<dbReference type="InterPro" id="IPR014306">
    <property type="entry name" value="Hydroxyisourate_hydrolase"/>
</dbReference>
<dbReference type="CDD" id="cd05822">
    <property type="entry name" value="TLP_HIUase"/>
    <property type="match status" value="1"/>
</dbReference>
<dbReference type="GO" id="GO:0033971">
    <property type="term" value="F:hydroxyisourate hydrolase activity"/>
    <property type="evidence" value="ECO:0007669"/>
    <property type="project" value="UniProtKB-EC"/>
</dbReference>
<dbReference type="SUPFAM" id="SSF49472">
    <property type="entry name" value="Transthyretin (synonym: prealbumin)"/>
    <property type="match status" value="1"/>
</dbReference>